<proteinExistence type="predicted"/>
<sequence length="91" mass="11042">MSTEYDRFWPSIVFTLMSSMLLIERFERKKEVFFEFFLTILEAEQVNVHYCRSIMCASTFFVLNFHQLFENIDHYKGYLCCTTFLFMSSLK</sequence>
<dbReference type="EMBL" id="REGN01004705">
    <property type="protein sequence ID" value="RNA16445.1"/>
    <property type="molecule type" value="Genomic_DNA"/>
</dbReference>
<comment type="caution">
    <text evidence="1">The sequence shown here is derived from an EMBL/GenBank/DDBJ whole genome shotgun (WGS) entry which is preliminary data.</text>
</comment>
<gene>
    <name evidence="1" type="ORF">BpHYR1_017863</name>
</gene>
<reference evidence="1 2" key="1">
    <citation type="journal article" date="2018" name="Sci. Rep.">
        <title>Genomic signatures of local adaptation to the degree of environmental predictability in rotifers.</title>
        <authorList>
            <person name="Franch-Gras L."/>
            <person name="Hahn C."/>
            <person name="Garcia-Roger E.M."/>
            <person name="Carmona M.J."/>
            <person name="Serra M."/>
            <person name="Gomez A."/>
        </authorList>
    </citation>
    <scope>NUCLEOTIDE SEQUENCE [LARGE SCALE GENOMIC DNA]</scope>
    <source>
        <strain evidence="1">HYR1</strain>
    </source>
</reference>
<dbReference type="Proteomes" id="UP000276133">
    <property type="component" value="Unassembled WGS sequence"/>
</dbReference>
<dbReference type="AlphaFoldDB" id="A0A3M7QZN6"/>
<keyword evidence="2" id="KW-1185">Reference proteome</keyword>
<organism evidence="1 2">
    <name type="scientific">Brachionus plicatilis</name>
    <name type="common">Marine rotifer</name>
    <name type="synonym">Brachionus muelleri</name>
    <dbReference type="NCBI Taxonomy" id="10195"/>
    <lineage>
        <taxon>Eukaryota</taxon>
        <taxon>Metazoa</taxon>
        <taxon>Spiralia</taxon>
        <taxon>Gnathifera</taxon>
        <taxon>Rotifera</taxon>
        <taxon>Eurotatoria</taxon>
        <taxon>Monogononta</taxon>
        <taxon>Pseudotrocha</taxon>
        <taxon>Ploima</taxon>
        <taxon>Brachionidae</taxon>
        <taxon>Brachionus</taxon>
    </lineage>
</organism>
<evidence type="ECO:0000313" key="1">
    <source>
        <dbReference type="EMBL" id="RNA16445.1"/>
    </source>
</evidence>
<evidence type="ECO:0000313" key="2">
    <source>
        <dbReference type="Proteomes" id="UP000276133"/>
    </source>
</evidence>
<name>A0A3M7QZN6_BRAPC</name>
<accession>A0A3M7QZN6</accession>
<protein>
    <submittedName>
        <fullName evidence="1">Uncharacterized protein</fullName>
    </submittedName>
</protein>